<evidence type="ECO:0000256" key="1">
    <source>
        <dbReference type="SAM" id="Phobius"/>
    </source>
</evidence>
<dbReference type="Pfam" id="PF06182">
    <property type="entry name" value="ABC2_membrane_6"/>
    <property type="match status" value="1"/>
</dbReference>
<feature type="transmembrane region" description="Helical" evidence="1">
    <location>
        <begin position="162"/>
        <end position="189"/>
    </location>
</feature>
<dbReference type="eggNOG" id="COG4587">
    <property type="taxonomic scope" value="Bacteria"/>
</dbReference>
<reference evidence="3" key="1">
    <citation type="submission" date="2009-09" db="EMBL/GenBank/DDBJ databases">
        <title>The complete chromosome of Sebaldella termitidis ATCC 33386.</title>
        <authorList>
            <consortium name="US DOE Joint Genome Institute (JGI-PGF)"/>
            <person name="Lucas S."/>
            <person name="Copeland A."/>
            <person name="Lapidus A."/>
            <person name="Glavina del Rio T."/>
            <person name="Dalin E."/>
            <person name="Tice H."/>
            <person name="Bruce D."/>
            <person name="Goodwin L."/>
            <person name="Pitluck S."/>
            <person name="Kyrpides N."/>
            <person name="Mavromatis K."/>
            <person name="Ivanova N."/>
            <person name="Mikhailova N."/>
            <person name="Sims D."/>
            <person name="Meincke L."/>
            <person name="Brettin T."/>
            <person name="Detter J.C."/>
            <person name="Han C."/>
            <person name="Larimer F."/>
            <person name="Land M."/>
            <person name="Hauser L."/>
            <person name="Markowitz V."/>
            <person name="Cheng J.F."/>
            <person name="Hugenholtz P."/>
            <person name="Woyke T."/>
            <person name="Wu D."/>
            <person name="Eisen J.A."/>
        </authorList>
    </citation>
    <scope>NUCLEOTIDE SEQUENCE [LARGE SCALE GENOMIC DNA]</scope>
    <source>
        <strain evidence="3">ATCC 33386 / NCTC 11300</strain>
    </source>
</reference>
<keyword evidence="3" id="KW-1185">Reference proteome</keyword>
<feature type="transmembrane region" description="Helical" evidence="1">
    <location>
        <begin position="252"/>
        <end position="274"/>
    </location>
</feature>
<dbReference type="EMBL" id="CP001739">
    <property type="protein sequence ID" value="ACZ07780.1"/>
    <property type="molecule type" value="Genomic_DNA"/>
</dbReference>
<keyword evidence="1" id="KW-1133">Transmembrane helix</keyword>
<feature type="transmembrane region" description="Helical" evidence="1">
    <location>
        <begin position="71"/>
        <end position="90"/>
    </location>
</feature>
<evidence type="ECO:0000313" key="2">
    <source>
        <dbReference type="EMBL" id="ACZ07780.1"/>
    </source>
</evidence>
<keyword evidence="1" id="KW-0472">Membrane</keyword>
<dbReference type="Proteomes" id="UP000000845">
    <property type="component" value="Chromosome"/>
</dbReference>
<feature type="transmembrane region" description="Helical" evidence="1">
    <location>
        <begin position="44"/>
        <end position="65"/>
    </location>
</feature>
<protein>
    <recommendedName>
        <fullName evidence="4">ABC-2 type transporter</fullName>
    </recommendedName>
</protein>
<accession>D1AR92</accession>
<reference evidence="2 3" key="2">
    <citation type="journal article" date="2010" name="Stand. Genomic Sci.">
        <title>Complete genome sequence of Sebaldella termitidis type strain (NCTC 11300).</title>
        <authorList>
            <person name="Harmon-Smith M."/>
            <person name="Celia L."/>
            <person name="Chertkov O."/>
            <person name="Lapidus A."/>
            <person name="Copeland A."/>
            <person name="Glavina Del Rio T."/>
            <person name="Nolan M."/>
            <person name="Lucas S."/>
            <person name="Tice H."/>
            <person name="Cheng J.F."/>
            <person name="Han C."/>
            <person name="Detter J.C."/>
            <person name="Bruce D."/>
            <person name="Goodwin L."/>
            <person name="Pitluck S."/>
            <person name="Pati A."/>
            <person name="Liolios K."/>
            <person name="Ivanova N."/>
            <person name="Mavromatis K."/>
            <person name="Mikhailova N."/>
            <person name="Chen A."/>
            <person name="Palaniappan K."/>
            <person name="Land M."/>
            <person name="Hauser L."/>
            <person name="Chang Y.J."/>
            <person name="Jeffries C.D."/>
            <person name="Brettin T."/>
            <person name="Goker M."/>
            <person name="Beck B."/>
            <person name="Bristow J."/>
            <person name="Eisen J.A."/>
            <person name="Markowitz V."/>
            <person name="Hugenholtz P."/>
            <person name="Kyrpides N.C."/>
            <person name="Klenk H.P."/>
            <person name="Chen F."/>
        </authorList>
    </citation>
    <scope>NUCLEOTIDE SEQUENCE [LARGE SCALE GENOMIC DNA]</scope>
    <source>
        <strain evidence="3">ATCC 33386 / NCTC 11300</strain>
    </source>
</reference>
<dbReference type="HOGENOM" id="CLU_084465_1_0_0"/>
<dbReference type="AlphaFoldDB" id="D1AR92"/>
<keyword evidence="1" id="KW-0812">Transmembrane</keyword>
<organism evidence="2 3">
    <name type="scientific">Sebaldella termitidis (strain ATCC 33386 / NCTC 11300)</name>
    <dbReference type="NCBI Taxonomy" id="526218"/>
    <lineage>
        <taxon>Bacteria</taxon>
        <taxon>Fusobacteriati</taxon>
        <taxon>Fusobacteriota</taxon>
        <taxon>Fusobacteriia</taxon>
        <taxon>Fusobacteriales</taxon>
        <taxon>Leptotrichiaceae</taxon>
        <taxon>Sebaldella</taxon>
    </lineage>
</organism>
<sequence length="286" mass="32892">MNNKITEKNENGFLLINKFIYEIKKYCEVAKINFKGCIIWRFDILANLLLTVTKITFAYILWKAVFGENDVIGGFTFYSMLTYYVTGAFLSGADMSKKISTEICTRVISGTFSKYIIIPVNIQIYFMAQNFGRLIFYLLLNMISLFTWIFILQISFSFTNNMYYLGTAAVMALLGLIFMTEFQFFIGILSFKFLEISMFRIIVDNIMVFITGAAIPLSLLPEAVTAVMRIFPFYYIIYLPSMLAIGRNGNEALSGLIIIFAWVLVFFIINNLLYKRLRVLFEGVGI</sequence>
<feature type="transmembrane region" description="Helical" evidence="1">
    <location>
        <begin position="226"/>
        <end position="245"/>
    </location>
</feature>
<dbReference type="RefSeq" id="WP_012860376.1">
    <property type="nucleotide sequence ID" value="NC_013517.1"/>
</dbReference>
<dbReference type="InterPro" id="IPR010390">
    <property type="entry name" value="ABC-2_transporter-like"/>
</dbReference>
<proteinExistence type="predicted"/>
<evidence type="ECO:0000313" key="3">
    <source>
        <dbReference type="Proteomes" id="UP000000845"/>
    </source>
</evidence>
<feature type="transmembrane region" description="Helical" evidence="1">
    <location>
        <begin position="134"/>
        <end position="156"/>
    </location>
</feature>
<name>D1AR92_SEBTE</name>
<dbReference type="PANTHER" id="PTHR36832:SF1">
    <property type="entry name" value="SLR1174 PROTEIN"/>
    <property type="match status" value="1"/>
</dbReference>
<dbReference type="PANTHER" id="PTHR36832">
    <property type="entry name" value="SLR1174 PROTEIN-RELATED"/>
    <property type="match status" value="1"/>
</dbReference>
<evidence type="ECO:0008006" key="4">
    <source>
        <dbReference type="Google" id="ProtNLM"/>
    </source>
</evidence>
<dbReference type="KEGG" id="str:Sterm_0912"/>
<feature type="transmembrane region" description="Helical" evidence="1">
    <location>
        <begin position="201"/>
        <end position="220"/>
    </location>
</feature>
<gene>
    <name evidence="2" type="ordered locus">Sterm_0912</name>
</gene>
<dbReference type="STRING" id="526218.Sterm_0912"/>